<dbReference type="InterPro" id="IPR013320">
    <property type="entry name" value="ConA-like_dom_sf"/>
</dbReference>
<proteinExistence type="predicted"/>
<evidence type="ECO:0000313" key="2">
    <source>
        <dbReference type="Proteomes" id="UP000245942"/>
    </source>
</evidence>
<dbReference type="Proteomes" id="UP000245942">
    <property type="component" value="Unassembled WGS sequence"/>
</dbReference>
<name>A0A316TWR8_9BASI</name>
<gene>
    <name evidence="1" type="ORF">BCV69DRAFT_232752</name>
</gene>
<dbReference type="AlphaFoldDB" id="A0A316TWR8"/>
<keyword evidence="2" id="KW-1185">Reference proteome</keyword>
<protein>
    <recommendedName>
        <fullName evidence="3">Concanavalin A-like lectin/glucanase</fullName>
    </recommendedName>
</protein>
<organism evidence="1 2">
    <name type="scientific">Pseudomicrostroma glucosiphilum</name>
    <dbReference type="NCBI Taxonomy" id="1684307"/>
    <lineage>
        <taxon>Eukaryota</taxon>
        <taxon>Fungi</taxon>
        <taxon>Dikarya</taxon>
        <taxon>Basidiomycota</taxon>
        <taxon>Ustilaginomycotina</taxon>
        <taxon>Exobasidiomycetes</taxon>
        <taxon>Microstromatales</taxon>
        <taxon>Microstromatales incertae sedis</taxon>
        <taxon>Pseudomicrostroma</taxon>
    </lineage>
</organism>
<evidence type="ECO:0000313" key="1">
    <source>
        <dbReference type="EMBL" id="PWN17926.1"/>
    </source>
</evidence>
<dbReference type="RefSeq" id="XP_025345086.1">
    <property type="nucleotide sequence ID" value="XM_025489848.1"/>
</dbReference>
<feature type="non-terminal residue" evidence="1">
    <location>
        <position position="195"/>
    </location>
</feature>
<reference evidence="1 2" key="1">
    <citation type="journal article" date="2018" name="Mol. Biol. Evol.">
        <title>Broad Genomic Sampling Reveals a Smut Pathogenic Ancestry of the Fungal Clade Ustilaginomycotina.</title>
        <authorList>
            <person name="Kijpornyongpan T."/>
            <person name="Mondo S.J."/>
            <person name="Barry K."/>
            <person name="Sandor L."/>
            <person name="Lee J."/>
            <person name="Lipzen A."/>
            <person name="Pangilinan J."/>
            <person name="LaButti K."/>
            <person name="Hainaut M."/>
            <person name="Henrissat B."/>
            <person name="Grigoriev I.V."/>
            <person name="Spatafora J.W."/>
            <person name="Aime M.C."/>
        </authorList>
    </citation>
    <scope>NUCLEOTIDE SEQUENCE [LARGE SCALE GENOMIC DNA]</scope>
    <source>
        <strain evidence="1 2">MCA 4718</strain>
    </source>
</reference>
<dbReference type="PANTHER" id="PTHR38121:SF2">
    <property type="entry name" value="ACYLTRANSFERASE 3 DOMAIN-CONTAINING PROTEIN"/>
    <property type="match status" value="1"/>
</dbReference>
<feature type="non-terminal residue" evidence="1">
    <location>
        <position position="1"/>
    </location>
</feature>
<dbReference type="GeneID" id="37011582"/>
<dbReference type="OrthoDB" id="25131at2759"/>
<dbReference type="EMBL" id="KZ819339">
    <property type="protein sequence ID" value="PWN17926.1"/>
    <property type="molecule type" value="Genomic_DNA"/>
</dbReference>
<dbReference type="SUPFAM" id="SSF49899">
    <property type="entry name" value="Concanavalin A-like lectins/glucanases"/>
    <property type="match status" value="1"/>
</dbReference>
<dbReference type="Gene3D" id="2.60.120.200">
    <property type="match status" value="1"/>
</dbReference>
<sequence>RHYSPGQVALSSSGVELTVSPVSASNTTRVPVAGVYAKAYDWGFGSYHLQAEVTSIVGTVSAFFVYGSSTSAAVMEYVSKPNWGNGSQFIRDTVAPQIYDTKGRIEVYIHVQLTPCFDSCRAQTVHNWGFSWRPASVTYGLDNTYSTKLTTNVPQTPGLVAFSSWSDGNPNYSQGPPKSNATFTVEQLWVVHNAT</sequence>
<evidence type="ECO:0008006" key="3">
    <source>
        <dbReference type="Google" id="ProtNLM"/>
    </source>
</evidence>
<dbReference type="STRING" id="1684307.A0A316TWR8"/>
<dbReference type="PANTHER" id="PTHR38121">
    <property type="entry name" value="GH16 DOMAIN-CONTAINING PROTEIN"/>
    <property type="match status" value="1"/>
</dbReference>
<accession>A0A316TWR8</accession>